<keyword evidence="3" id="KW-0732">Signal</keyword>
<dbReference type="Gene3D" id="1.25.40.390">
    <property type="match status" value="1"/>
</dbReference>
<name>A0A940DVF2_9BACT</name>
<keyword evidence="5" id="KW-0998">Cell outer membrane</keyword>
<dbReference type="AlphaFoldDB" id="A0A940DVF2"/>
<reference evidence="8" key="1">
    <citation type="submission" date="2020-10" db="EMBL/GenBank/DDBJ databases">
        <authorList>
            <person name="Gilroy R."/>
        </authorList>
    </citation>
    <scope>NUCLEOTIDE SEQUENCE</scope>
    <source>
        <strain evidence="8">G3-8215</strain>
    </source>
</reference>
<evidence type="ECO:0000256" key="5">
    <source>
        <dbReference type="ARBA" id="ARBA00023237"/>
    </source>
</evidence>
<dbReference type="Proteomes" id="UP000725002">
    <property type="component" value="Unassembled WGS sequence"/>
</dbReference>
<evidence type="ECO:0000256" key="3">
    <source>
        <dbReference type="ARBA" id="ARBA00022729"/>
    </source>
</evidence>
<evidence type="ECO:0000259" key="6">
    <source>
        <dbReference type="Pfam" id="PF07980"/>
    </source>
</evidence>
<feature type="domain" description="SusD-like N-terminal" evidence="7">
    <location>
        <begin position="91"/>
        <end position="222"/>
    </location>
</feature>
<evidence type="ECO:0000313" key="8">
    <source>
        <dbReference type="EMBL" id="MBO8484564.1"/>
    </source>
</evidence>
<reference evidence="8" key="2">
    <citation type="journal article" date="2021" name="PeerJ">
        <title>Extensive microbial diversity within the chicken gut microbiome revealed by metagenomics and culture.</title>
        <authorList>
            <person name="Gilroy R."/>
            <person name="Ravi A."/>
            <person name="Getino M."/>
            <person name="Pursley I."/>
            <person name="Horton D.L."/>
            <person name="Alikhan N.F."/>
            <person name="Baker D."/>
            <person name="Gharbi K."/>
            <person name="Hall N."/>
            <person name="Watson M."/>
            <person name="Adriaenssens E.M."/>
            <person name="Foster-Nyarko E."/>
            <person name="Jarju S."/>
            <person name="Secka A."/>
            <person name="Antonio M."/>
            <person name="Oren A."/>
            <person name="Chaudhuri R.R."/>
            <person name="La Ragione R."/>
            <person name="Hildebrand F."/>
            <person name="Pallen M.J."/>
        </authorList>
    </citation>
    <scope>NUCLEOTIDE SEQUENCE</scope>
    <source>
        <strain evidence="8">G3-8215</strain>
    </source>
</reference>
<dbReference type="Pfam" id="PF07980">
    <property type="entry name" value="SusD_RagB"/>
    <property type="match status" value="1"/>
</dbReference>
<dbReference type="PROSITE" id="PS51257">
    <property type="entry name" value="PROKAR_LIPOPROTEIN"/>
    <property type="match status" value="1"/>
</dbReference>
<comment type="caution">
    <text evidence="8">The sequence shown here is derived from an EMBL/GenBank/DDBJ whole genome shotgun (WGS) entry which is preliminary data.</text>
</comment>
<organism evidence="8 9">
    <name type="scientific">Candidatus Cryptobacteroides avicola</name>
    <dbReference type="NCBI Taxonomy" id="2840757"/>
    <lineage>
        <taxon>Bacteria</taxon>
        <taxon>Pseudomonadati</taxon>
        <taxon>Bacteroidota</taxon>
        <taxon>Bacteroidia</taxon>
        <taxon>Bacteroidales</taxon>
        <taxon>Candidatus Cryptobacteroides</taxon>
    </lineage>
</organism>
<dbReference type="EMBL" id="JADILV010000079">
    <property type="protein sequence ID" value="MBO8484564.1"/>
    <property type="molecule type" value="Genomic_DNA"/>
</dbReference>
<evidence type="ECO:0000259" key="7">
    <source>
        <dbReference type="Pfam" id="PF14322"/>
    </source>
</evidence>
<evidence type="ECO:0000256" key="1">
    <source>
        <dbReference type="ARBA" id="ARBA00004442"/>
    </source>
</evidence>
<dbReference type="GO" id="GO:0009279">
    <property type="term" value="C:cell outer membrane"/>
    <property type="evidence" value="ECO:0007669"/>
    <property type="project" value="UniProtKB-SubCell"/>
</dbReference>
<sequence>MKKIKQILPVLAIFTLVSCGEDFFDLRPNYEVPVDNTFKTADDFDVAVKGCYAKLQGQVNYYLELCEYRSDNLYLSAPTAGTQDRYDIDQFRETPSNGIIEDAWANFNNGVYRCNMVLDRIDGADIDETLKAQYKGEALFIRAYTYFNMYRLWSGVPVTKKVVTVAEALRIGRSSDQQMYDLIAGDLRAIVDGEMLPYSYNAEDTGRATMGAAKALLGKVYLTFGHASEAAEILDDLIGQYSLLDNVADVFDVDNKMNSEIIFAVRFNKEVVGEGHGAWFSITNLTDNSGQTPVLQSLYEDNDARKPLIEYVQVPGVNLCLMRKFMDTPDATTKQYGNDQILLRYADVLLMYAEALNEIGYDASQDSPAMSVLNQVHTRAGLDPLNITDIPDQDSFRRAVCLERQKEFPYEGQRWFDLVRMGYAAEAIASEGHAIQNWQLLYPIPTTELERINDPSLLWQNPGY</sequence>
<protein>
    <submittedName>
        <fullName evidence="8">RagB/SusD family nutrient uptake outer membrane protein</fullName>
    </submittedName>
</protein>
<dbReference type="InterPro" id="IPR012944">
    <property type="entry name" value="SusD_RagB_dom"/>
</dbReference>
<keyword evidence="4" id="KW-0472">Membrane</keyword>
<dbReference type="SUPFAM" id="SSF48452">
    <property type="entry name" value="TPR-like"/>
    <property type="match status" value="1"/>
</dbReference>
<comment type="subcellular location">
    <subcellularLocation>
        <location evidence="1">Cell outer membrane</location>
    </subcellularLocation>
</comment>
<dbReference type="Pfam" id="PF14322">
    <property type="entry name" value="SusD-like_3"/>
    <property type="match status" value="1"/>
</dbReference>
<evidence type="ECO:0000256" key="4">
    <source>
        <dbReference type="ARBA" id="ARBA00023136"/>
    </source>
</evidence>
<dbReference type="InterPro" id="IPR033985">
    <property type="entry name" value="SusD-like_N"/>
</dbReference>
<dbReference type="InterPro" id="IPR011990">
    <property type="entry name" value="TPR-like_helical_dom_sf"/>
</dbReference>
<evidence type="ECO:0000256" key="2">
    <source>
        <dbReference type="ARBA" id="ARBA00006275"/>
    </source>
</evidence>
<feature type="domain" description="RagB/SusD" evidence="6">
    <location>
        <begin position="321"/>
        <end position="464"/>
    </location>
</feature>
<comment type="similarity">
    <text evidence="2">Belongs to the SusD family.</text>
</comment>
<accession>A0A940DVF2</accession>
<proteinExistence type="inferred from homology"/>
<gene>
    <name evidence="8" type="ORF">IAB75_10715</name>
</gene>
<evidence type="ECO:0000313" key="9">
    <source>
        <dbReference type="Proteomes" id="UP000725002"/>
    </source>
</evidence>